<gene>
    <name evidence="8" type="ORF">KME07_18655</name>
</gene>
<comment type="caution">
    <text evidence="8">The sequence shown here is derived from an EMBL/GenBank/DDBJ whole genome shotgun (WGS) entry which is preliminary data.</text>
</comment>
<reference evidence="8" key="2">
    <citation type="journal article" date="2022" name="Microbiol. Resour. Announc.">
        <title>Metagenome Sequencing to Explore Phylogenomics of Terrestrial Cyanobacteria.</title>
        <authorList>
            <person name="Ward R.D."/>
            <person name="Stajich J.E."/>
            <person name="Johansen J.R."/>
            <person name="Huntemann M."/>
            <person name="Clum A."/>
            <person name="Foster B."/>
            <person name="Foster B."/>
            <person name="Roux S."/>
            <person name="Palaniappan K."/>
            <person name="Varghese N."/>
            <person name="Mukherjee S."/>
            <person name="Reddy T.B.K."/>
            <person name="Daum C."/>
            <person name="Copeland A."/>
            <person name="Chen I.A."/>
            <person name="Ivanova N.N."/>
            <person name="Kyrpides N.C."/>
            <person name="Shapiro N."/>
            <person name="Eloe-Fadrosh E.A."/>
            <person name="Pietrasiak N."/>
        </authorList>
    </citation>
    <scope>NUCLEOTIDE SEQUENCE</scope>
    <source>
        <strain evidence="8">GSE-TBD4-15B</strain>
    </source>
</reference>
<protein>
    <submittedName>
        <fullName evidence="8">GTP-binding protein</fullName>
    </submittedName>
</protein>
<dbReference type="PANTHER" id="PTHR13748">
    <property type="entry name" value="COBW-RELATED"/>
    <property type="match status" value="1"/>
</dbReference>
<evidence type="ECO:0000256" key="6">
    <source>
        <dbReference type="SAM" id="MobiDB-lite"/>
    </source>
</evidence>
<dbReference type="InterPro" id="IPR036627">
    <property type="entry name" value="CobW-likC_sf"/>
</dbReference>
<feature type="domain" description="CobW C-terminal" evidence="7">
    <location>
        <begin position="288"/>
        <end position="376"/>
    </location>
</feature>
<dbReference type="InterPro" id="IPR003495">
    <property type="entry name" value="CobW/HypB/UreG_nucleotide-bd"/>
</dbReference>
<name>A0A951PCY1_9CYAN</name>
<dbReference type="SMART" id="SM00833">
    <property type="entry name" value="CobW_C"/>
    <property type="match status" value="1"/>
</dbReference>
<comment type="catalytic activity">
    <reaction evidence="5">
        <text>GTP + H2O = GDP + phosphate + H(+)</text>
        <dbReference type="Rhea" id="RHEA:19669"/>
        <dbReference type="ChEBI" id="CHEBI:15377"/>
        <dbReference type="ChEBI" id="CHEBI:15378"/>
        <dbReference type="ChEBI" id="CHEBI:37565"/>
        <dbReference type="ChEBI" id="CHEBI:43474"/>
        <dbReference type="ChEBI" id="CHEBI:58189"/>
    </reaction>
    <physiologicalReaction direction="left-to-right" evidence="5">
        <dbReference type="Rhea" id="RHEA:19670"/>
    </physiologicalReaction>
</comment>
<reference evidence="8" key="1">
    <citation type="submission" date="2021-05" db="EMBL/GenBank/DDBJ databases">
        <authorList>
            <person name="Pietrasiak N."/>
            <person name="Ward R."/>
            <person name="Stajich J.E."/>
            <person name="Kurbessoian T."/>
        </authorList>
    </citation>
    <scope>NUCLEOTIDE SEQUENCE</scope>
    <source>
        <strain evidence="8">GSE-TBD4-15B</strain>
    </source>
</reference>
<proteinExistence type="inferred from homology"/>
<keyword evidence="3" id="KW-0143">Chaperone</keyword>
<dbReference type="AlphaFoldDB" id="A0A951PCY1"/>
<dbReference type="CDD" id="cd03112">
    <property type="entry name" value="CobW-like"/>
    <property type="match status" value="1"/>
</dbReference>
<evidence type="ECO:0000256" key="3">
    <source>
        <dbReference type="ARBA" id="ARBA00023186"/>
    </source>
</evidence>
<evidence type="ECO:0000313" key="9">
    <source>
        <dbReference type="Proteomes" id="UP000707356"/>
    </source>
</evidence>
<dbReference type="Proteomes" id="UP000707356">
    <property type="component" value="Unassembled WGS sequence"/>
</dbReference>
<comment type="similarity">
    <text evidence="4">Belongs to the SIMIBI class G3E GTPase family. ZNG1 subfamily.</text>
</comment>
<keyword evidence="1" id="KW-0547">Nucleotide-binding</keyword>
<dbReference type="GO" id="GO:0000166">
    <property type="term" value="F:nucleotide binding"/>
    <property type="evidence" value="ECO:0007669"/>
    <property type="project" value="UniProtKB-KW"/>
</dbReference>
<evidence type="ECO:0000256" key="4">
    <source>
        <dbReference type="ARBA" id="ARBA00034320"/>
    </source>
</evidence>
<evidence type="ECO:0000256" key="2">
    <source>
        <dbReference type="ARBA" id="ARBA00022801"/>
    </source>
</evidence>
<dbReference type="Gene3D" id="3.40.50.300">
    <property type="entry name" value="P-loop containing nucleotide triphosphate hydrolases"/>
    <property type="match status" value="1"/>
</dbReference>
<feature type="region of interest" description="Disordered" evidence="6">
    <location>
        <begin position="234"/>
        <end position="279"/>
    </location>
</feature>
<dbReference type="EMBL" id="JAHHHV010000077">
    <property type="protein sequence ID" value="MBW4467452.1"/>
    <property type="molecule type" value="Genomic_DNA"/>
</dbReference>
<dbReference type="Gene3D" id="3.30.1220.10">
    <property type="entry name" value="CobW-like, C-terminal domain"/>
    <property type="match status" value="1"/>
</dbReference>
<evidence type="ECO:0000256" key="1">
    <source>
        <dbReference type="ARBA" id="ARBA00022741"/>
    </source>
</evidence>
<dbReference type="InterPro" id="IPR051316">
    <property type="entry name" value="Zinc-reg_GTPase_activator"/>
</dbReference>
<dbReference type="InterPro" id="IPR027417">
    <property type="entry name" value="P-loop_NTPase"/>
</dbReference>
<dbReference type="InterPro" id="IPR011629">
    <property type="entry name" value="CobW-like_C"/>
</dbReference>
<evidence type="ECO:0000313" key="8">
    <source>
        <dbReference type="EMBL" id="MBW4467452.1"/>
    </source>
</evidence>
<evidence type="ECO:0000259" key="7">
    <source>
        <dbReference type="SMART" id="SM00833"/>
    </source>
</evidence>
<dbReference type="GO" id="GO:0016787">
    <property type="term" value="F:hydrolase activity"/>
    <property type="evidence" value="ECO:0007669"/>
    <property type="project" value="UniProtKB-KW"/>
</dbReference>
<evidence type="ECO:0000256" key="5">
    <source>
        <dbReference type="ARBA" id="ARBA00049117"/>
    </source>
</evidence>
<dbReference type="Pfam" id="PF02492">
    <property type="entry name" value="cobW"/>
    <property type="match status" value="1"/>
</dbReference>
<organism evidence="8 9">
    <name type="scientific">Pegethrix bostrychoides GSE-TBD4-15B</name>
    <dbReference type="NCBI Taxonomy" id="2839662"/>
    <lineage>
        <taxon>Bacteria</taxon>
        <taxon>Bacillati</taxon>
        <taxon>Cyanobacteriota</taxon>
        <taxon>Cyanophyceae</taxon>
        <taxon>Oculatellales</taxon>
        <taxon>Oculatellaceae</taxon>
        <taxon>Pegethrix</taxon>
    </lineage>
</organism>
<dbReference type="SUPFAM" id="SSF52540">
    <property type="entry name" value="P-loop containing nucleoside triphosphate hydrolases"/>
    <property type="match status" value="1"/>
</dbReference>
<dbReference type="SUPFAM" id="SSF90002">
    <property type="entry name" value="Hypothetical protein YjiA, C-terminal domain"/>
    <property type="match status" value="1"/>
</dbReference>
<keyword evidence="2" id="KW-0378">Hydrolase</keyword>
<accession>A0A951PCY1</accession>
<dbReference type="Pfam" id="PF07683">
    <property type="entry name" value="CobW_C"/>
    <property type="match status" value="1"/>
</dbReference>
<sequence>MTSAVTSNQSAQMDDTKHGLPVTIITGFLGSGKTTLLNHILTNQEGLKTAVLVNEFGEIGIDNELLVTMEGSDDNMVELSNGCICCTINNDLVDAVYRVLERQDQIDYLVVETTGLADPLPIALTFLGTELRDMTRLDSIVTLVDAENYSLDLFNSQAAHNQILYGDIILLNKTDLVGAAQLDTLETKIREVKEGARILRTSQSNVPLPLILSVGLFQTDQYFDAAKHDHVDHDHAAHDHAAHDHAEHDHDHSTCGHDHSQDHAHGHDHSDHAHHDHAHSNHLEVDGFTSVSFQSDGPFAIRKFQQFLDHQLPESVFRAKGILWFDESPKRHIFHLSGKRFSLDDEEWKGQPKNQIVLIGQNLDHETLKQQLQDCLVSV</sequence>
<dbReference type="PANTHER" id="PTHR13748:SF59">
    <property type="entry name" value="COBW C-TERMINAL DOMAIN-CONTAINING PROTEIN"/>
    <property type="match status" value="1"/>
</dbReference>